<reference evidence="10" key="1">
    <citation type="submission" date="2020-03" db="EMBL/GenBank/DDBJ databases">
        <title>Relaxed selection underlies rapid genomic changes in the transitions from sociality to social parasitism in ants.</title>
        <authorList>
            <person name="Bi X."/>
        </authorList>
    </citation>
    <scope>NUCLEOTIDE SEQUENCE</scope>
    <source>
        <strain evidence="10">BGI-DK2014a</strain>
        <tissue evidence="10">Whole body</tissue>
    </source>
</reference>
<dbReference type="InterPro" id="IPR050725">
    <property type="entry name" value="CysQ/Inositol_MonoPase"/>
</dbReference>
<proteinExistence type="inferred from homology"/>
<comment type="caution">
    <text evidence="10">The sequence shown here is derived from an EMBL/GenBank/DDBJ whole genome shotgun (WGS) entry which is preliminary data.</text>
</comment>
<feature type="binding site" evidence="8">
    <location>
        <position position="173"/>
    </location>
    <ligand>
        <name>Mg(2+)</name>
        <dbReference type="ChEBI" id="CHEBI:18420"/>
        <label>1</label>
        <note>catalytic</note>
    </ligand>
</feature>
<evidence type="ECO:0000313" key="11">
    <source>
        <dbReference type="Proteomes" id="UP000669903"/>
    </source>
</evidence>
<dbReference type="Gene3D" id="4.10.460.10">
    <property type="entry name" value="Inositol Polyphosphate 1-phosphatase, domain 1"/>
    <property type="match status" value="1"/>
</dbReference>
<feature type="binding site" evidence="8">
    <location>
        <position position="174"/>
    </location>
    <ligand>
        <name>Mg(2+)</name>
        <dbReference type="ChEBI" id="CHEBI:18420"/>
        <label>1</label>
        <note>catalytic</note>
    </ligand>
</feature>
<comment type="catalytic activity">
    <reaction evidence="6">
        <text>1D-myo-inositol 1,4-bisphosphate + H2O = 1D-myo-inositol 4-phosphate + phosphate</text>
        <dbReference type="Rhea" id="RHEA:15553"/>
        <dbReference type="ChEBI" id="CHEBI:15377"/>
        <dbReference type="ChEBI" id="CHEBI:43474"/>
        <dbReference type="ChEBI" id="CHEBI:58282"/>
        <dbReference type="ChEBI" id="CHEBI:58469"/>
        <dbReference type="EC" id="3.1.3.57"/>
    </reaction>
    <physiologicalReaction direction="left-to-right" evidence="6">
        <dbReference type="Rhea" id="RHEA:15554"/>
    </physiologicalReaction>
</comment>
<evidence type="ECO:0000256" key="3">
    <source>
        <dbReference type="ARBA" id="ARBA00022723"/>
    </source>
</evidence>
<feature type="binding site" evidence="8">
    <location>
        <position position="171"/>
    </location>
    <ligand>
        <name>Mg(2+)</name>
        <dbReference type="ChEBI" id="CHEBI:18420"/>
        <label>1</label>
        <note>catalytic</note>
    </ligand>
</feature>
<accession>A0A836K590</accession>
<dbReference type="Proteomes" id="UP000669903">
    <property type="component" value="Unassembled WGS sequence"/>
</dbReference>
<keyword evidence="3 8" id="KW-0479">Metal-binding</keyword>
<dbReference type="PANTHER" id="PTHR43028:SF3">
    <property type="entry name" value="INOSITOL POLYPHOSPHATE 1-PHOSPHATASE"/>
    <property type="match status" value="1"/>
</dbReference>
<evidence type="ECO:0000256" key="7">
    <source>
        <dbReference type="ARBA" id="ARBA00044519"/>
    </source>
</evidence>
<keyword evidence="4 8" id="KW-0460">Magnesium</keyword>
<dbReference type="InterPro" id="IPR000760">
    <property type="entry name" value="Inositol_monophosphatase-like"/>
</dbReference>
<feature type="non-terminal residue" evidence="10">
    <location>
        <position position="1"/>
    </location>
</feature>
<dbReference type="GO" id="GO:0004441">
    <property type="term" value="F:inositol-1,4-bisphosphate 1-phosphatase activity"/>
    <property type="evidence" value="ECO:0007669"/>
    <property type="project" value="UniProtKB-EC"/>
</dbReference>
<keyword evidence="9" id="KW-0175">Coiled coil</keyword>
<comment type="catalytic activity">
    <reaction evidence="5">
        <text>1D-myo-inositol 1,3,4-trisphosphate + H2O = 1D-myo-inositol 3,4-bisphosphate + phosphate</text>
        <dbReference type="Rhea" id="RHEA:70319"/>
        <dbReference type="ChEBI" id="CHEBI:15377"/>
        <dbReference type="ChEBI" id="CHEBI:43474"/>
        <dbReference type="ChEBI" id="CHEBI:58414"/>
        <dbReference type="ChEBI" id="CHEBI:83241"/>
    </reaction>
    <physiologicalReaction direction="left-to-right" evidence="5">
        <dbReference type="Rhea" id="RHEA:70320"/>
    </physiologicalReaction>
</comment>
<feature type="non-terminal residue" evidence="10">
    <location>
        <position position="407"/>
    </location>
</feature>
<dbReference type="EC" id="3.1.3.57" evidence="7"/>
<evidence type="ECO:0000313" key="10">
    <source>
        <dbReference type="EMBL" id="KAG5348140.1"/>
    </source>
</evidence>
<organism evidence="10 11">
    <name type="scientific">Acromyrmex charruanus</name>
    <dbReference type="NCBI Taxonomy" id="2715315"/>
    <lineage>
        <taxon>Eukaryota</taxon>
        <taxon>Metazoa</taxon>
        <taxon>Ecdysozoa</taxon>
        <taxon>Arthropoda</taxon>
        <taxon>Hexapoda</taxon>
        <taxon>Insecta</taxon>
        <taxon>Pterygota</taxon>
        <taxon>Neoptera</taxon>
        <taxon>Endopterygota</taxon>
        <taxon>Hymenoptera</taxon>
        <taxon>Apocrita</taxon>
        <taxon>Aculeata</taxon>
        <taxon>Formicoidea</taxon>
        <taxon>Formicidae</taxon>
        <taxon>Myrmicinae</taxon>
        <taxon>Acromyrmex</taxon>
    </lineage>
</organism>
<gene>
    <name evidence="10" type="primary">Inpp1</name>
    <name evidence="10" type="ORF">G6Z76_0007461</name>
</gene>
<dbReference type="PROSITE" id="PS00629">
    <property type="entry name" value="IMP_1"/>
    <property type="match status" value="1"/>
</dbReference>
<dbReference type="GO" id="GO:0046872">
    <property type="term" value="F:metal ion binding"/>
    <property type="evidence" value="ECO:0007669"/>
    <property type="project" value="UniProtKB-KW"/>
</dbReference>
<keyword evidence="2" id="KW-0452">Lithium</keyword>
<feature type="binding site" evidence="8">
    <location>
        <position position="94"/>
    </location>
    <ligand>
        <name>Mg(2+)</name>
        <dbReference type="ChEBI" id="CHEBI:18420"/>
        <label>1</label>
        <note>catalytic</note>
    </ligand>
</feature>
<comment type="cofactor">
    <cofactor evidence="8">
        <name>Mg(2+)</name>
        <dbReference type="ChEBI" id="CHEBI:18420"/>
    </cofactor>
</comment>
<comment type="similarity">
    <text evidence="1">Belongs to the inositol monophosphatase superfamily.</text>
</comment>
<dbReference type="Gene3D" id="3.30.540.10">
    <property type="entry name" value="Fructose-1,6-Bisphosphatase, subunit A, domain 1"/>
    <property type="match status" value="1"/>
</dbReference>
<protein>
    <recommendedName>
        <fullName evidence="7">inositol-1,4-bisphosphate 1-phosphatase</fullName>
        <ecNumber evidence="7">3.1.3.57</ecNumber>
    </recommendedName>
</protein>
<dbReference type="InterPro" id="IPR020550">
    <property type="entry name" value="Inositol_monophosphatase_CS"/>
</dbReference>
<evidence type="ECO:0000256" key="1">
    <source>
        <dbReference type="ARBA" id="ARBA00009759"/>
    </source>
</evidence>
<dbReference type="EMBL" id="JAANIC010000237">
    <property type="protein sequence ID" value="KAG5348140.1"/>
    <property type="molecule type" value="Genomic_DNA"/>
</dbReference>
<dbReference type="PANTHER" id="PTHR43028">
    <property type="entry name" value="3'(2'),5'-BISPHOSPHATE NUCLEOTIDASE 1"/>
    <property type="match status" value="1"/>
</dbReference>
<evidence type="ECO:0000256" key="4">
    <source>
        <dbReference type="ARBA" id="ARBA00022842"/>
    </source>
</evidence>
<name>A0A836K590_9HYME</name>
<dbReference type="PROSITE" id="PS00630">
    <property type="entry name" value="IMP_2"/>
    <property type="match status" value="1"/>
</dbReference>
<dbReference type="InterPro" id="IPR020583">
    <property type="entry name" value="Inositol_monoP_metal-BS"/>
</dbReference>
<evidence type="ECO:0000256" key="5">
    <source>
        <dbReference type="ARBA" id="ARBA00044465"/>
    </source>
</evidence>
<feature type="binding site" evidence="8">
    <location>
        <position position="312"/>
    </location>
    <ligand>
        <name>Mg(2+)</name>
        <dbReference type="ChEBI" id="CHEBI:18420"/>
        <label>1</label>
        <note>catalytic</note>
    </ligand>
</feature>
<dbReference type="Gene3D" id="3.40.190.80">
    <property type="match status" value="1"/>
</dbReference>
<dbReference type="GO" id="GO:0046854">
    <property type="term" value="P:phosphatidylinositol phosphate biosynthetic process"/>
    <property type="evidence" value="ECO:0007669"/>
    <property type="project" value="InterPro"/>
</dbReference>
<dbReference type="InterPro" id="IPR044897">
    <property type="entry name" value="INPP1_dom_1"/>
</dbReference>
<sequence length="407" mass="44840">FSKHTVSLEKKKMRNGSKLLKVLLQASEKAANIARICRQKEALFQLLVQEKSLEEKNPRFFQDFKTLADVLIQETIRHDIEIEFPELAKIVQGEETNVFSNILGESIIVEICSCSKDTTQLLTKVMGNDAVAAELLAAEVHKNVQLSDVPITLDIPNDFDVNIEDLGIWIDPIDSTADYISAMETIDEQTGLHLSGLRCVTVLIGVYKKSIGVPVLGVVNQPFCINIDSQWTGKCYWGFLGGGVAKSSISNACNVDKIILLSHFEDADVKSKLLNSGFRLVEATGAGYKILSVAIGQAAAYILSKGSTYKWDTCGPQALLSSVGGNIIEFKEFIVNPDSDNLSVNYLPIGTNFSNRAGHTAPFRAAMCSAACWTALADFCETVMRKKKRAEWERQALKRQRALLART</sequence>
<evidence type="ECO:0000256" key="6">
    <source>
        <dbReference type="ARBA" id="ARBA00044478"/>
    </source>
</evidence>
<evidence type="ECO:0000256" key="2">
    <source>
        <dbReference type="ARBA" id="ARBA00022671"/>
    </source>
</evidence>
<evidence type="ECO:0000256" key="8">
    <source>
        <dbReference type="PIRSR" id="PIRSR600760-2"/>
    </source>
</evidence>
<dbReference type="SUPFAM" id="SSF56655">
    <property type="entry name" value="Carbohydrate phosphatase"/>
    <property type="match status" value="1"/>
</dbReference>
<evidence type="ECO:0000256" key="9">
    <source>
        <dbReference type="SAM" id="Coils"/>
    </source>
</evidence>
<feature type="coiled-coil region" evidence="9">
    <location>
        <begin position="380"/>
        <end position="407"/>
    </location>
</feature>
<dbReference type="AlphaFoldDB" id="A0A836K590"/>
<keyword evidence="11" id="KW-1185">Reference proteome</keyword>
<dbReference type="Pfam" id="PF00459">
    <property type="entry name" value="Inositol_P"/>
    <property type="match status" value="1"/>
</dbReference>